<reference evidence="1" key="1">
    <citation type="submission" date="2020-05" db="UniProtKB">
        <authorList>
            <consortium name="EnsemblMetazoa"/>
        </authorList>
    </citation>
    <scope>IDENTIFICATION</scope>
    <source>
        <strain evidence="1">Yale</strain>
    </source>
</reference>
<organism evidence="1 2">
    <name type="scientific">Glossina morsitans morsitans</name>
    <name type="common">Savannah tsetse fly</name>
    <dbReference type="NCBI Taxonomy" id="37546"/>
    <lineage>
        <taxon>Eukaryota</taxon>
        <taxon>Metazoa</taxon>
        <taxon>Ecdysozoa</taxon>
        <taxon>Arthropoda</taxon>
        <taxon>Hexapoda</taxon>
        <taxon>Insecta</taxon>
        <taxon>Pterygota</taxon>
        <taxon>Neoptera</taxon>
        <taxon>Endopterygota</taxon>
        <taxon>Diptera</taxon>
        <taxon>Brachycera</taxon>
        <taxon>Muscomorpha</taxon>
        <taxon>Hippoboscoidea</taxon>
        <taxon>Glossinidae</taxon>
        <taxon>Glossina</taxon>
    </lineage>
</organism>
<dbReference type="AlphaFoldDB" id="A0A1A9YUK0"/>
<protein>
    <submittedName>
        <fullName evidence="1">Uncharacterized protein</fullName>
    </submittedName>
</protein>
<dbReference type="EMBL" id="CCAG010000689">
    <property type="status" value="NOT_ANNOTATED_CDS"/>
    <property type="molecule type" value="Genomic_DNA"/>
</dbReference>
<evidence type="ECO:0000313" key="2">
    <source>
        <dbReference type="Proteomes" id="UP000092444"/>
    </source>
</evidence>
<dbReference type="Proteomes" id="UP000092444">
    <property type="component" value="Unassembled WGS sequence"/>
</dbReference>
<dbReference type="EnsemblMetazoa" id="GMOY002654-RA">
    <property type="protein sequence ID" value="GMOY002654-PA"/>
    <property type="gene ID" value="GMOY002654"/>
</dbReference>
<proteinExistence type="predicted"/>
<name>A0A1A9YUK0_GLOMM</name>
<sequence>MNGFIFAFLYYCVVILIESNGVFALKRIKRTSDFVNNYNKISDDFIILNPRFVDKSEDKDNISIDTDPQKIGKELDNLYDEVMASFNITKAKAKERVKINGPNHGQNKIHKIANKESRSTIGGLGKKHSIVAPLAYVLRERDRKLNERLMANNHNYIAPPEDTAKVVIINNSPKDLQKLTLVPKEIGSISEDLKHGTFTENTDAGEIRDNIEPIGAARDVIGVPRIMQQKAFPVYRPYSMNPFAPMEQMFRFANMVLYKVAKDSGPMPIHSRTASLTLTPANQPEVIADDSDTIDYYYNTIETPSSSHSVVMTPPVALPPVPIQNNDQPNSVLYGPPFIFKQPVPASQPKQVLNLVENALDTLSVATDDDDGDNDIELRCPIHHAKKSIAGGKCIGENSSDRDENGIIQVCSCRFIKNKKQDFEI</sequence>
<accession>A0A1A9YUK0</accession>
<dbReference type="VEuPathDB" id="VectorBase:GMOY002654"/>
<keyword evidence="2" id="KW-1185">Reference proteome</keyword>
<evidence type="ECO:0000313" key="1">
    <source>
        <dbReference type="EnsemblMetazoa" id="GMOY002654-PA"/>
    </source>
</evidence>